<dbReference type="SUPFAM" id="SSF52374">
    <property type="entry name" value="Nucleotidylyl transferase"/>
    <property type="match status" value="1"/>
</dbReference>
<feature type="region of interest" description="Disordered" evidence="1">
    <location>
        <begin position="157"/>
        <end position="180"/>
    </location>
</feature>
<keyword evidence="4" id="KW-1185">Reference proteome</keyword>
<dbReference type="Proteomes" id="UP000308652">
    <property type="component" value="Unassembled WGS sequence"/>
</dbReference>
<protein>
    <recommendedName>
        <fullName evidence="2">Cytidyltransferase-like domain-containing protein</fullName>
    </recommendedName>
</protein>
<sequence length="365" mass="40286">MHLPTNQHELHSPFPDESVDRALLLATLPTLSTPHFLAPVITFAATHTRQRLVIVLFSRFFNTRRSSATLDPSYASTLSISHTESWGTVQRLLTFVYVQATKIAQDLGRVLMDVDVLLKGLNEDLDGRLGEGMDIVYRISGDSCAVPLPPSISMLRQSYLPSGDQHPESQAASAEGTPAPSQPIPPFYPVVALGGTFDHLHAGHKILLSMAAWITSQKIIVGVTDDALLQNKANKHVLEKLPQRIERVRGFLAFFKPGLEYHIVPINDVYGPTGWDPNIQALVVSKETLSGAAAIASHREAHHLPTLQTYIIDVISATNASLDHDDAEWLKQTKLSSTFIRQWIVDQSKQEEEEDEEEARVGGKS</sequence>
<dbReference type="Pfam" id="PF01467">
    <property type="entry name" value="CTP_transf_like"/>
    <property type="match status" value="1"/>
</dbReference>
<feature type="domain" description="Cytidyltransferase-like" evidence="2">
    <location>
        <begin position="193"/>
        <end position="324"/>
    </location>
</feature>
<dbReference type="InterPro" id="IPR014729">
    <property type="entry name" value="Rossmann-like_a/b/a_fold"/>
</dbReference>
<reference evidence="3 4" key="1">
    <citation type="journal article" date="2019" name="Nat. Ecol. Evol.">
        <title>Megaphylogeny resolves global patterns of mushroom evolution.</title>
        <authorList>
            <person name="Varga T."/>
            <person name="Krizsan K."/>
            <person name="Foldi C."/>
            <person name="Dima B."/>
            <person name="Sanchez-Garcia M."/>
            <person name="Sanchez-Ramirez S."/>
            <person name="Szollosi G.J."/>
            <person name="Szarkandi J.G."/>
            <person name="Papp V."/>
            <person name="Albert L."/>
            <person name="Andreopoulos W."/>
            <person name="Angelini C."/>
            <person name="Antonin V."/>
            <person name="Barry K.W."/>
            <person name="Bougher N.L."/>
            <person name="Buchanan P."/>
            <person name="Buyck B."/>
            <person name="Bense V."/>
            <person name="Catcheside P."/>
            <person name="Chovatia M."/>
            <person name="Cooper J."/>
            <person name="Damon W."/>
            <person name="Desjardin D."/>
            <person name="Finy P."/>
            <person name="Geml J."/>
            <person name="Haridas S."/>
            <person name="Hughes K."/>
            <person name="Justo A."/>
            <person name="Karasinski D."/>
            <person name="Kautmanova I."/>
            <person name="Kiss B."/>
            <person name="Kocsube S."/>
            <person name="Kotiranta H."/>
            <person name="LaButti K.M."/>
            <person name="Lechner B.E."/>
            <person name="Liimatainen K."/>
            <person name="Lipzen A."/>
            <person name="Lukacs Z."/>
            <person name="Mihaltcheva S."/>
            <person name="Morgado L.N."/>
            <person name="Niskanen T."/>
            <person name="Noordeloos M.E."/>
            <person name="Ohm R.A."/>
            <person name="Ortiz-Santana B."/>
            <person name="Ovrebo C."/>
            <person name="Racz N."/>
            <person name="Riley R."/>
            <person name="Savchenko A."/>
            <person name="Shiryaev A."/>
            <person name="Soop K."/>
            <person name="Spirin V."/>
            <person name="Szebenyi C."/>
            <person name="Tomsovsky M."/>
            <person name="Tulloss R.E."/>
            <person name="Uehling J."/>
            <person name="Grigoriev I.V."/>
            <person name="Vagvolgyi C."/>
            <person name="Papp T."/>
            <person name="Martin F.M."/>
            <person name="Miettinen O."/>
            <person name="Hibbett D.S."/>
            <person name="Nagy L.G."/>
        </authorList>
    </citation>
    <scope>NUCLEOTIDE SEQUENCE [LARGE SCALE GENOMIC DNA]</scope>
    <source>
        <strain evidence="3 4">CBS 166.37</strain>
    </source>
</reference>
<organism evidence="3 4">
    <name type="scientific">Crucibulum laeve</name>
    <dbReference type="NCBI Taxonomy" id="68775"/>
    <lineage>
        <taxon>Eukaryota</taxon>
        <taxon>Fungi</taxon>
        <taxon>Dikarya</taxon>
        <taxon>Basidiomycota</taxon>
        <taxon>Agaricomycotina</taxon>
        <taxon>Agaricomycetes</taxon>
        <taxon>Agaricomycetidae</taxon>
        <taxon>Agaricales</taxon>
        <taxon>Agaricineae</taxon>
        <taxon>Nidulariaceae</taxon>
        <taxon>Crucibulum</taxon>
    </lineage>
</organism>
<dbReference type="STRING" id="68775.A0A5C3MD36"/>
<evidence type="ECO:0000256" key="1">
    <source>
        <dbReference type="SAM" id="MobiDB-lite"/>
    </source>
</evidence>
<dbReference type="OrthoDB" id="330671at2759"/>
<dbReference type="EMBL" id="ML213592">
    <property type="protein sequence ID" value="TFK42306.1"/>
    <property type="molecule type" value="Genomic_DNA"/>
</dbReference>
<gene>
    <name evidence="3" type="ORF">BDQ12DRAFT_675982</name>
</gene>
<evidence type="ECO:0000259" key="2">
    <source>
        <dbReference type="Pfam" id="PF01467"/>
    </source>
</evidence>
<dbReference type="GO" id="GO:0015937">
    <property type="term" value="P:coenzyme A biosynthetic process"/>
    <property type="evidence" value="ECO:0007669"/>
    <property type="project" value="TreeGrafter"/>
</dbReference>
<proteinExistence type="predicted"/>
<dbReference type="AlphaFoldDB" id="A0A5C3MD36"/>
<evidence type="ECO:0000313" key="3">
    <source>
        <dbReference type="EMBL" id="TFK42306.1"/>
    </source>
</evidence>
<evidence type="ECO:0000313" key="4">
    <source>
        <dbReference type="Proteomes" id="UP000308652"/>
    </source>
</evidence>
<accession>A0A5C3MD36</accession>
<dbReference type="PANTHER" id="PTHR10695">
    <property type="entry name" value="DEPHOSPHO-COA KINASE-RELATED"/>
    <property type="match status" value="1"/>
</dbReference>
<dbReference type="PANTHER" id="PTHR10695:SF46">
    <property type="entry name" value="BIFUNCTIONAL COENZYME A SYNTHASE-RELATED"/>
    <property type="match status" value="1"/>
</dbReference>
<dbReference type="Gene3D" id="3.40.50.620">
    <property type="entry name" value="HUPs"/>
    <property type="match status" value="1"/>
</dbReference>
<dbReference type="CDD" id="cd02164">
    <property type="entry name" value="PPAT_CoAS"/>
    <property type="match status" value="1"/>
</dbReference>
<name>A0A5C3MD36_9AGAR</name>
<dbReference type="InterPro" id="IPR004821">
    <property type="entry name" value="Cyt_trans-like"/>
</dbReference>
<dbReference type="GO" id="GO:0004140">
    <property type="term" value="F:dephospho-CoA kinase activity"/>
    <property type="evidence" value="ECO:0007669"/>
    <property type="project" value="TreeGrafter"/>
</dbReference>